<keyword evidence="2" id="KW-1185">Reference proteome</keyword>
<dbReference type="AlphaFoldDB" id="A0AAV7PHB1"/>
<organism evidence="1 2">
    <name type="scientific">Pleurodeles waltl</name>
    <name type="common">Iberian ribbed newt</name>
    <dbReference type="NCBI Taxonomy" id="8319"/>
    <lineage>
        <taxon>Eukaryota</taxon>
        <taxon>Metazoa</taxon>
        <taxon>Chordata</taxon>
        <taxon>Craniata</taxon>
        <taxon>Vertebrata</taxon>
        <taxon>Euteleostomi</taxon>
        <taxon>Amphibia</taxon>
        <taxon>Batrachia</taxon>
        <taxon>Caudata</taxon>
        <taxon>Salamandroidea</taxon>
        <taxon>Salamandridae</taxon>
        <taxon>Pleurodelinae</taxon>
        <taxon>Pleurodeles</taxon>
    </lineage>
</organism>
<protein>
    <submittedName>
        <fullName evidence="1">Uncharacterized protein</fullName>
    </submittedName>
</protein>
<evidence type="ECO:0000313" key="1">
    <source>
        <dbReference type="EMBL" id="KAJ1126776.1"/>
    </source>
</evidence>
<reference evidence="1" key="1">
    <citation type="journal article" date="2022" name="bioRxiv">
        <title>Sequencing and chromosome-scale assembly of the giantPleurodeles waltlgenome.</title>
        <authorList>
            <person name="Brown T."/>
            <person name="Elewa A."/>
            <person name="Iarovenko S."/>
            <person name="Subramanian E."/>
            <person name="Araus A.J."/>
            <person name="Petzold A."/>
            <person name="Susuki M."/>
            <person name="Suzuki K.-i.T."/>
            <person name="Hayashi T."/>
            <person name="Toyoda A."/>
            <person name="Oliveira C."/>
            <person name="Osipova E."/>
            <person name="Leigh N.D."/>
            <person name="Simon A."/>
            <person name="Yun M.H."/>
        </authorList>
    </citation>
    <scope>NUCLEOTIDE SEQUENCE</scope>
    <source>
        <strain evidence="1">20211129_DDA</strain>
        <tissue evidence="1">Liver</tissue>
    </source>
</reference>
<proteinExistence type="predicted"/>
<gene>
    <name evidence="1" type="ORF">NDU88_005182</name>
</gene>
<comment type="caution">
    <text evidence="1">The sequence shown here is derived from an EMBL/GenBank/DDBJ whole genome shotgun (WGS) entry which is preliminary data.</text>
</comment>
<name>A0AAV7PHB1_PLEWA</name>
<accession>A0AAV7PHB1</accession>
<dbReference type="Proteomes" id="UP001066276">
    <property type="component" value="Chromosome 7"/>
</dbReference>
<evidence type="ECO:0000313" key="2">
    <source>
        <dbReference type="Proteomes" id="UP001066276"/>
    </source>
</evidence>
<dbReference type="EMBL" id="JANPWB010000011">
    <property type="protein sequence ID" value="KAJ1126776.1"/>
    <property type="molecule type" value="Genomic_DNA"/>
</dbReference>
<sequence>MQGPLTRRLSSWEQAGPLQMCHAAQARLSGRRPRPGWATHRLLHAGGVHLTLFCGYGPTVAGPLERRPRS</sequence>